<feature type="non-terminal residue" evidence="4">
    <location>
        <position position="1"/>
    </location>
</feature>
<organism evidence="4 5">
    <name type="scientific">Streptomyces beijiangensis</name>
    <dbReference type="NCBI Taxonomy" id="163361"/>
    <lineage>
        <taxon>Bacteria</taxon>
        <taxon>Bacillati</taxon>
        <taxon>Actinomycetota</taxon>
        <taxon>Actinomycetes</taxon>
        <taxon>Kitasatosporales</taxon>
        <taxon>Streptomycetaceae</taxon>
        <taxon>Streptomyces</taxon>
    </lineage>
</organism>
<evidence type="ECO:0000256" key="2">
    <source>
        <dbReference type="ARBA" id="ARBA00022840"/>
    </source>
</evidence>
<dbReference type="SUPFAM" id="SSF52540">
    <property type="entry name" value="P-loop containing nucleoside triphosphate hydrolases"/>
    <property type="match status" value="1"/>
</dbReference>
<gene>
    <name evidence="4" type="ORF">J0695_40835</name>
</gene>
<dbReference type="Gene3D" id="3.40.50.300">
    <property type="entry name" value="P-loop containing nucleotide triphosphate hydrolases"/>
    <property type="match status" value="1"/>
</dbReference>
<keyword evidence="5" id="KW-1185">Reference proteome</keyword>
<proteinExistence type="predicted"/>
<dbReference type="Proteomes" id="UP000664167">
    <property type="component" value="Unassembled WGS sequence"/>
</dbReference>
<evidence type="ECO:0000259" key="3">
    <source>
        <dbReference type="PROSITE" id="PS50893"/>
    </source>
</evidence>
<keyword evidence="1" id="KW-0547">Nucleotide-binding</keyword>
<dbReference type="SMART" id="SM00382">
    <property type="entry name" value="AAA"/>
    <property type="match status" value="1"/>
</dbReference>
<protein>
    <submittedName>
        <fullName evidence="4">ATP-binding cassette domain-containing protein</fullName>
    </submittedName>
</protein>
<dbReference type="PANTHER" id="PTHR43394">
    <property type="entry name" value="ATP-DEPENDENT PERMEASE MDL1, MITOCHONDRIAL"/>
    <property type="match status" value="1"/>
</dbReference>
<dbReference type="InterPro" id="IPR003593">
    <property type="entry name" value="AAA+_ATPase"/>
</dbReference>
<accession>A0A939FGP0</accession>
<evidence type="ECO:0000313" key="5">
    <source>
        <dbReference type="Proteomes" id="UP000664167"/>
    </source>
</evidence>
<evidence type="ECO:0000313" key="4">
    <source>
        <dbReference type="EMBL" id="MBO0518024.1"/>
    </source>
</evidence>
<name>A0A939FGP0_9ACTN</name>
<reference evidence="4" key="1">
    <citation type="submission" date="2021-03" db="EMBL/GenBank/DDBJ databases">
        <title>Streptomyces poriferae sp. nov., a novel marine sponge-derived Actinobacteria species with anti-MRSA activity.</title>
        <authorList>
            <person name="Sandoval-Powers M."/>
            <person name="Kralova S."/>
            <person name="Nguyen G.-S."/>
            <person name="Fawwal D."/>
            <person name="Degnes K."/>
            <person name="Klinkenberg G."/>
            <person name="Sletta H."/>
            <person name="Wentzel A."/>
            <person name="Liles M.R."/>
        </authorList>
    </citation>
    <scope>NUCLEOTIDE SEQUENCE</scope>
    <source>
        <strain evidence="4">DSM 41794</strain>
    </source>
</reference>
<dbReference type="GO" id="GO:0016887">
    <property type="term" value="F:ATP hydrolysis activity"/>
    <property type="evidence" value="ECO:0007669"/>
    <property type="project" value="InterPro"/>
</dbReference>
<dbReference type="InterPro" id="IPR027417">
    <property type="entry name" value="P-loop_NTPase"/>
</dbReference>
<dbReference type="PROSITE" id="PS50893">
    <property type="entry name" value="ABC_TRANSPORTER_2"/>
    <property type="match status" value="1"/>
</dbReference>
<dbReference type="EMBL" id="JAFLRJ010001124">
    <property type="protein sequence ID" value="MBO0518024.1"/>
    <property type="molecule type" value="Genomic_DNA"/>
</dbReference>
<dbReference type="InterPro" id="IPR003439">
    <property type="entry name" value="ABC_transporter-like_ATP-bd"/>
</dbReference>
<dbReference type="GO" id="GO:0015421">
    <property type="term" value="F:ABC-type oligopeptide transporter activity"/>
    <property type="evidence" value="ECO:0007669"/>
    <property type="project" value="TreeGrafter"/>
</dbReference>
<dbReference type="RefSeq" id="WP_206969852.1">
    <property type="nucleotide sequence ID" value="NZ_JAFLRJ010001124.1"/>
</dbReference>
<evidence type="ECO:0000256" key="1">
    <source>
        <dbReference type="ARBA" id="ARBA00022741"/>
    </source>
</evidence>
<dbReference type="PANTHER" id="PTHR43394:SF1">
    <property type="entry name" value="ATP-BINDING CASSETTE SUB-FAMILY B MEMBER 10, MITOCHONDRIAL"/>
    <property type="match status" value="1"/>
</dbReference>
<dbReference type="Pfam" id="PF00005">
    <property type="entry name" value="ABC_tran"/>
    <property type="match status" value="1"/>
</dbReference>
<feature type="non-terminal residue" evidence="4">
    <location>
        <position position="223"/>
    </location>
</feature>
<feature type="domain" description="ABC transporter" evidence="3">
    <location>
        <begin position="1"/>
        <end position="219"/>
    </location>
</feature>
<sequence>VTAVVGENGSGKSTLMKVLAGLLLPQSGTVRWGDSPDLADLDRSQVFSRVSLLTQDFQRWPVTAALNIRIGRPHQEAQHEELEPSVDYARATPVIAKLPHGLRTLLARMFRGASEISGGEWQKIGLARTHWRSATSTADNVLIVDEPTSALDPEAEIAAFERIRQLAGPTRAVVLVTHRMSGVRYADTIYVLNQGRLVEQGSHDELIAADGRYAAMFHTQAAQ</sequence>
<comment type="caution">
    <text evidence="4">The sequence shown here is derived from an EMBL/GenBank/DDBJ whole genome shotgun (WGS) entry which is preliminary data.</text>
</comment>
<dbReference type="InterPro" id="IPR039421">
    <property type="entry name" value="Type_1_exporter"/>
</dbReference>
<dbReference type="GO" id="GO:0005524">
    <property type="term" value="F:ATP binding"/>
    <property type="evidence" value="ECO:0007669"/>
    <property type="project" value="UniProtKB-KW"/>
</dbReference>
<keyword evidence="2 4" id="KW-0067">ATP-binding</keyword>
<dbReference type="AlphaFoldDB" id="A0A939FGP0"/>